<keyword evidence="1" id="KW-1133">Transmembrane helix</keyword>
<evidence type="ECO:0000313" key="3">
    <source>
        <dbReference type="Proteomes" id="UP000281498"/>
    </source>
</evidence>
<protein>
    <recommendedName>
        <fullName evidence="4">Lycopene cyclase domain-containing protein</fullName>
    </recommendedName>
</protein>
<feature type="transmembrane region" description="Helical" evidence="1">
    <location>
        <begin position="90"/>
        <end position="111"/>
    </location>
</feature>
<evidence type="ECO:0008006" key="4">
    <source>
        <dbReference type="Google" id="ProtNLM"/>
    </source>
</evidence>
<dbReference type="EMBL" id="PDOE01000004">
    <property type="protein sequence ID" value="RKL67281.1"/>
    <property type="molecule type" value="Genomic_DNA"/>
</dbReference>
<organism evidence="2 3">
    <name type="scientific">Salipaludibacillus neizhouensis</name>
    <dbReference type="NCBI Taxonomy" id="885475"/>
    <lineage>
        <taxon>Bacteria</taxon>
        <taxon>Bacillati</taxon>
        <taxon>Bacillota</taxon>
        <taxon>Bacilli</taxon>
        <taxon>Bacillales</taxon>
        <taxon>Bacillaceae</taxon>
    </lineage>
</organism>
<keyword evidence="1" id="KW-0472">Membrane</keyword>
<feature type="transmembrane region" description="Helical" evidence="1">
    <location>
        <begin position="68"/>
        <end position="83"/>
    </location>
</feature>
<comment type="caution">
    <text evidence="2">The sequence shown here is derived from an EMBL/GenBank/DDBJ whole genome shotgun (WGS) entry which is preliminary data.</text>
</comment>
<reference evidence="2 3" key="1">
    <citation type="submission" date="2017-10" db="EMBL/GenBank/DDBJ databases">
        <title>Bacillus sp. nov., a halophilic bacterium isolated from a Keqin Lake.</title>
        <authorList>
            <person name="Wang H."/>
        </authorList>
    </citation>
    <scope>NUCLEOTIDE SEQUENCE [LARGE SCALE GENOMIC DNA]</scope>
    <source>
        <strain evidence="2 3">KCTC 13187</strain>
    </source>
</reference>
<gene>
    <name evidence="2" type="ORF">CR203_12320</name>
</gene>
<accession>A0A3A9KA16</accession>
<proteinExistence type="predicted"/>
<sequence length="156" mass="18320">MNVIQIMQWLMFLTPVATLVLIGDKTLRRFLPVALFVTVVNTLIYQAAYHYNWWREPGLFEWDKVANIPWVYSAYLVATLWIFKLTYGKFTIYLITNLILDGVYIYLWYPIQQKLGLASGEMSPDITYLIMIGVALLIYGFQIWYEKDLQSNKDAN</sequence>
<dbReference type="Proteomes" id="UP000281498">
    <property type="component" value="Unassembled WGS sequence"/>
</dbReference>
<evidence type="ECO:0000256" key="1">
    <source>
        <dbReference type="SAM" id="Phobius"/>
    </source>
</evidence>
<keyword evidence="1" id="KW-0812">Transmembrane</keyword>
<feature type="transmembrane region" description="Helical" evidence="1">
    <location>
        <begin position="6"/>
        <end position="23"/>
    </location>
</feature>
<name>A0A3A9KA16_9BACI</name>
<keyword evidence="3" id="KW-1185">Reference proteome</keyword>
<feature type="transmembrane region" description="Helical" evidence="1">
    <location>
        <begin position="30"/>
        <end position="48"/>
    </location>
</feature>
<feature type="transmembrane region" description="Helical" evidence="1">
    <location>
        <begin position="126"/>
        <end position="145"/>
    </location>
</feature>
<evidence type="ECO:0000313" key="2">
    <source>
        <dbReference type="EMBL" id="RKL67281.1"/>
    </source>
</evidence>
<dbReference type="AlphaFoldDB" id="A0A3A9KA16"/>
<dbReference type="OrthoDB" id="1683771at2"/>